<accession>A0ACD5YSU9</accession>
<reference evidence="1" key="1">
    <citation type="submission" date="2021-05" db="EMBL/GenBank/DDBJ databases">
        <authorList>
            <person name="Scholz U."/>
            <person name="Mascher M."/>
            <person name="Fiebig A."/>
        </authorList>
    </citation>
    <scope>NUCLEOTIDE SEQUENCE [LARGE SCALE GENOMIC DNA]</scope>
</reference>
<dbReference type="EnsemblPlants" id="AVESA.00010b.r2.6AG1018500.1">
    <property type="protein sequence ID" value="AVESA.00010b.r2.6AG1018500.1.CDS"/>
    <property type="gene ID" value="AVESA.00010b.r2.6AG1018500"/>
</dbReference>
<sequence>MHGMAQEYVKPQKASKLFQDDKGRTTAESMPHKKGVGSSSRRRMWSQEASYSFMSEALGFISLWKYYLNPALNRHAWSAQEEIALIRAHQIHGAKWSELSKLFPGRTAKAIQNHWNNNGMKRKLNSYLTGGLLEEFQNLPDGPPVLNNRGSSRLKGNEDSSKNSKLPSDFLVSPKSEQGLTETGENATTLVGKSSDSVSAKGVDDRKKMVCQMDTSKFPAVTYKKIALSPSSVDLKVCVAAPSSVRSVSEEKKMSSCPPEVQLNCANTLLSPGHSLQSTDAHLYEICSSADKELTELHEADIADLLDMSYCESLMIVPPDSPRHI</sequence>
<protein>
    <submittedName>
        <fullName evidence="1">Uncharacterized protein</fullName>
    </submittedName>
</protein>
<dbReference type="Proteomes" id="UP001732700">
    <property type="component" value="Chromosome 6A"/>
</dbReference>
<reference evidence="1" key="2">
    <citation type="submission" date="2025-09" db="UniProtKB">
        <authorList>
            <consortium name="EnsemblPlants"/>
        </authorList>
    </citation>
    <scope>IDENTIFICATION</scope>
</reference>
<name>A0ACD5YSU9_AVESA</name>
<organism evidence="1 2">
    <name type="scientific">Avena sativa</name>
    <name type="common">Oat</name>
    <dbReference type="NCBI Taxonomy" id="4498"/>
    <lineage>
        <taxon>Eukaryota</taxon>
        <taxon>Viridiplantae</taxon>
        <taxon>Streptophyta</taxon>
        <taxon>Embryophyta</taxon>
        <taxon>Tracheophyta</taxon>
        <taxon>Spermatophyta</taxon>
        <taxon>Magnoliopsida</taxon>
        <taxon>Liliopsida</taxon>
        <taxon>Poales</taxon>
        <taxon>Poaceae</taxon>
        <taxon>BOP clade</taxon>
        <taxon>Pooideae</taxon>
        <taxon>Poodae</taxon>
        <taxon>Poeae</taxon>
        <taxon>Poeae Chloroplast Group 1 (Aveneae type)</taxon>
        <taxon>Aveninae</taxon>
        <taxon>Avena</taxon>
    </lineage>
</organism>
<keyword evidence="2" id="KW-1185">Reference proteome</keyword>
<evidence type="ECO:0000313" key="2">
    <source>
        <dbReference type="Proteomes" id="UP001732700"/>
    </source>
</evidence>
<proteinExistence type="predicted"/>
<evidence type="ECO:0000313" key="1">
    <source>
        <dbReference type="EnsemblPlants" id="AVESA.00010b.r2.6AG1018500.1.CDS"/>
    </source>
</evidence>